<keyword evidence="2" id="KW-1185">Reference proteome</keyword>
<dbReference type="RefSeq" id="XP_007402023.1">
    <property type="nucleotide sequence ID" value="XM_007401961.1"/>
</dbReference>
<dbReference type="Proteomes" id="UP000008370">
    <property type="component" value="Unassembled WGS sequence"/>
</dbReference>
<reference evidence="1 2" key="1">
    <citation type="journal article" date="2012" name="BMC Genomics">
        <title>Comparative genomics of the white-rot fungi, Phanerochaete carnosa and P. chrysosporium, to elucidate the genetic basis of the distinct wood types they colonize.</title>
        <authorList>
            <person name="Suzuki H."/>
            <person name="MacDonald J."/>
            <person name="Syed K."/>
            <person name="Salamov A."/>
            <person name="Hori C."/>
            <person name="Aerts A."/>
            <person name="Henrissat B."/>
            <person name="Wiebenga A."/>
            <person name="vanKuyk P.A."/>
            <person name="Barry K."/>
            <person name="Lindquist E."/>
            <person name="LaButti K."/>
            <person name="Lapidus A."/>
            <person name="Lucas S."/>
            <person name="Coutinho P."/>
            <person name="Gong Y."/>
            <person name="Samejima M."/>
            <person name="Mahadevan R."/>
            <person name="Abou-Zaid M."/>
            <person name="de Vries R.P."/>
            <person name="Igarashi K."/>
            <person name="Yadav J.S."/>
            <person name="Grigoriev I.V."/>
            <person name="Master E.R."/>
        </authorList>
    </citation>
    <scope>NUCLEOTIDE SEQUENCE [LARGE SCALE GENOMIC DNA]</scope>
    <source>
        <strain evidence="1 2">HHB-10118-sp</strain>
    </source>
</reference>
<sequence>MHPAGCNHAGSSSSSPSDCLAELATFSPKFSLGRMGDESVLAEGLEDAWKDLKLHLKAQTESIVYTT</sequence>
<dbReference type="EMBL" id="JH930481">
    <property type="protein sequence ID" value="EKM49405.1"/>
    <property type="molecule type" value="Genomic_DNA"/>
</dbReference>
<organism evidence="1 2">
    <name type="scientific">Phanerochaete carnosa (strain HHB-10118-sp)</name>
    <name type="common">White-rot fungus</name>
    <name type="synonym">Peniophora carnosa</name>
    <dbReference type="NCBI Taxonomy" id="650164"/>
    <lineage>
        <taxon>Eukaryota</taxon>
        <taxon>Fungi</taxon>
        <taxon>Dikarya</taxon>
        <taxon>Basidiomycota</taxon>
        <taxon>Agaricomycotina</taxon>
        <taxon>Agaricomycetes</taxon>
        <taxon>Polyporales</taxon>
        <taxon>Phanerochaetaceae</taxon>
        <taxon>Phanerochaete</taxon>
    </lineage>
</organism>
<dbReference type="GeneID" id="18911643"/>
<evidence type="ECO:0000313" key="1">
    <source>
        <dbReference type="EMBL" id="EKM49405.1"/>
    </source>
</evidence>
<dbReference type="AlphaFoldDB" id="K5VRM6"/>
<name>K5VRM6_PHACS</name>
<accession>K5VRM6</accession>
<protein>
    <submittedName>
        <fullName evidence="1">Uncharacterized protein</fullName>
    </submittedName>
</protein>
<proteinExistence type="predicted"/>
<evidence type="ECO:0000313" key="2">
    <source>
        <dbReference type="Proteomes" id="UP000008370"/>
    </source>
</evidence>
<dbReference type="InParanoid" id="K5VRM6"/>
<dbReference type="KEGG" id="pco:PHACADRAFT_201666"/>
<dbReference type="HOGENOM" id="CLU_2813227_0_0_1"/>
<gene>
    <name evidence="1" type="ORF">PHACADRAFT_201666</name>
</gene>